<organism evidence="4 5">
    <name type="scientific">Elysia chlorotica</name>
    <name type="common">Eastern emerald elysia</name>
    <name type="synonym">Sea slug</name>
    <dbReference type="NCBI Taxonomy" id="188477"/>
    <lineage>
        <taxon>Eukaryota</taxon>
        <taxon>Metazoa</taxon>
        <taxon>Spiralia</taxon>
        <taxon>Lophotrochozoa</taxon>
        <taxon>Mollusca</taxon>
        <taxon>Gastropoda</taxon>
        <taxon>Heterobranchia</taxon>
        <taxon>Euthyneura</taxon>
        <taxon>Panpulmonata</taxon>
        <taxon>Sacoglossa</taxon>
        <taxon>Placobranchoidea</taxon>
        <taxon>Plakobranchidae</taxon>
        <taxon>Elysia</taxon>
    </lineage>
</organism>
<dbReference type="Gene3D" id="3.90.215.10">
    <property type="entry name" value="Gamma Fibrinogen, chain A, domain 1"/>
    <property type="match status" value="1"/>
</dbReference>
<dbReference type="SUPFAM" id="SSF56496">
    <property type="entry name" value="Fibrinogen C-terminal domain-like"/>
    <property type="match status" value="1"/>
</dbReference>
<sequence>MRSTVLAVVGAFLLALHAVAGLEMVLDPDVKILPGGRTTCGVLRCEEQGQEPRLASVTEMAVFKRASGPGGLRARRTVATVSERQAKLSTLWDGIKVDGTWSVRRAQVTLYLTEADDCKLAEFSCRVVTVDGFQETRVGLATLGRDVSEHASRTARPDEACTPPAGDVGQLAALALQSSTSTLLAGVRDNLRDLENRLEDKISALGGTFARQTPARVDASSEQFNRLDKSVAALAALSDQLAAAVGKAERAAPDSRGAWVSPGLGGVASCTRREAGYQLVLPGGGEPPFLCDPDTDGGGWVLIQRRSSGRVNFLRSWAEYKRGFGSLADDFWLGNERIHALTAQGSFELLVTLRYGNQTAVARYQDFSLGDEAGNYKLHLGVYSGTAGDALSPHNGFQFSTIDRDNDVHETASCAAVYHGAWWYGACHSSNLNGEWGAPHNKGPRWSPLSGADPVDFTEMKIRRL</sequence>
<proteinExistence type="predicted"/>
<evidence type="ECO:0000256" key="2">
    <source>
        <dbReference type="SAM" id="SignalP"/>
    </source>
</evidence>
<dbReference type="EMBL" id="RQTK01001039">
    <property type="protein sequence ID" value="RUS72645.1"/>
    <property type="molecule type" value="Genomic_DNA"/>
</dbReference>
<dbReference type="Proteomes" id="UP000271974">
    <property type="component" value="Unassembled WGS sequence"/>
</dbReference>
<dbReference type="InterPro" id="IPR020837">
    <property type="entry name" value="Fibrinogen_CS"/>
</dbReference>
<evidence type="ECO:0000313" key="5">
    <source>
        <dbReference type="Proteomes" id="UP000271974"/>
    </source>
</evidence>
<dbReference type="PANTHER" id="PTHR19143">
    <property type="entry name" value="FIBRINOGEN/TENASCIN/ANGIOPOEITIN"/>
    <property type="match status" value="1"/>
</dbReference>
<dbReference type="InterPro" id="IPR036056">
    <property type="entry name" value="Fibrinogen-like_C"/>
</dbReference>
<keyword evidence="2" id="KW-0732">Signal</keyword>
<dbReference type="InterPro" id="IPR050373">
    <property type="entry name" value="Fibrinogen_C-term_domain"/>
</dbReference>
<keyword evidence="1" id="KW-1015">Disulfide bond</keyword>
<dbReference type="PROSITE" id="PS51406">
    <property type="entry name" value="FIBRINOGEN_C_2"/>
    <property type="match status" value="1"/>
</dbReference>
<dbReference type="SMART" id="SM00186">
    <property type="entry name" value="FBG"/>
    <property type="match status" value="1"/>
</dbReference>
<evidence type="ECO:0000259" key="3">
    <source>
        <dbReference type="PROSITE" id="PS51406"/>
    </source>
</evidence>
<feature type="domain" description="Fibrinogen C-terminal" evidence="3">
    <location>
        <begin position="261"/>
        <end position="465"/>
    </location>
</feature>
<protein>
    <recommendedName>
        <fullName evidence="3">Fibrinogen C-terminal domain-containing protein</fullName>
    </recommendedName>
</protein>
<accession>A0A433STQ9</accession>
<dbReference type="InterPro" id="IPR002181">
    <property type="entry name" value="Fibrinogen_a/b/g_C_dom"/>
</dbReference>
<gene>
    <name evidence="4" type="ORF">EGW08_019583</name>
</gene>
<reference evidence="4 5" key="1">
    <citation type="submission" date="2019-01" db="EMBL/GenBank/DDBJ databases">
        <title>A draft genome assembly of the solar-powered sea slug Elysia chlorotica.</title>
        <authorList>
            <person name="Cai H."/>
            <person name="Li Q."/>
            <person name="Fang X."/>
            <person name="Li J."/>
            <person name="Curtis N.E."/>
            <person name="Altenburger A."/>
            <person name="Shibata T."/>
            <person name="Feng M."/>
            <person name="Maeda T."/>
            <person name="Schwartz J.A."/>
            <person name="Shigenobu S."/>
            <person name="Lundholm N."/>
            <person name="Nishiyama T."/>
            <person name="Yang H."/>
            <person name="Hasebe M."/>
            <person name="Li S."/>
            <person name="Pierce S.K."/>
            <person name="Wang J."/>
        </authorList>
    </citation>
    <scope>NUCLEOTIDE SEQUENCE [LARGE SCALE GENOMIC DNA]</scope>
    <source>
        <strain evidence="4">EC2010</strain>
        <tissue evidence="4">Whole organism of an adult</tissue>
    </source>
</reference>
<dbReference type="Pfam" id="PF00147">
    <property type="entry name" value="Fibrinogen_C"/>
    <property type="match status" value="1"/>
</dbReference>
<comment type="caution">
    <text evidence="4">The sequence shown here is derived from an EMBL/GenBank/DDBJ whole genome shotgun (WGS) entry which is preliminary data.</text>
</comment>
<evidence type="ECO:0000256" key="1">
    <source>
        <dbReference type="ARBA" id="ARBA00023157"/>
    </source>
</evidence>
<dbReference type="AlphaFoldDB" id="A0A433STQ9"/>
<dbReference type="CDD" id="cd00087">
    <property type="entry name" value="FReD"/>
    <property type="match status" value="1"/>
</dbReference>
<feature type="chain" id="PRO_5019461060" description="Fibrinogen C-terminal domain-containing protein" evidence="2">
    <location>
        <begin position="22"/>
        <end position="465"/>
    </location>
</feature>
<dbReference type="GO" id="GO:0005615">
    <property type="term" value="C:extracellular space"/>
    <property type="evidence" value="ECO:0007669"/>
    <property type="project" value="TreeGrafter"/>
</dbReference>
<dbReference type="STRING" id="188477.A0A433STQ9"/>
<dbReference type="PROSITE" id="PS00514">
    <property type="entry name" value="FIBRINOGEN_C_1"/>
    <property type="match status" value="1"/>
</dbReference>
<dbReference type="OrthoDB" id="6145874at2759"/>
<name>A0A433STQ9_ELYCH</name>
<feature type="signal peptide" evidence="2">
    <location>
        <begin position="1"/>
        <end position="21"/>
    </location>
</feature>
<evidence type="ECO:0000313" key="4">
    <source>
        <dbReference type="EMBL" id="RUS72645.1"/>
    </source>
</evidence>
<keyword evidence="5" id="KW-1185">Reference proteome</keyword>
<dbReference type="InterPro" id="IPR014716">
    <property type="entry name" value="Fibrinogen_a/b/g_C_1"/>
</dbReference>
<dbReference type="PANTHER" id="PTHR19143:SF458">
    <property type="entry name" value="FIBRINOGEN C-TERMINAL DOMAIN-CONTAINING PROTEIN-RELATED"/>
    <property type="match status" value="1"/>
</dbReference>